<comment type="caution">
    <text evidence="2">The sequence shown here is derived from an EMBL/GenBank/DDBJ whole genome shotgun (WGS) entry which is preliminary data.</text>
</comment>
<proteinExistence type="predicted"/>
<gene>
    <name evidence="2" type="ORF">QJS10_CPA05g02095</name>
</gene>
<dbReference type="AlphaFoldDB" id="A0AAV9ETX2"/>
<evidence type="ECO:0000313" key="2">
    <source>
        <dbReference type="EMBL" id="KAK1316606.1"/>
    </source>
</evidence>
<evidence type="ECO:0000313" key="3">
    <source>
        <dbReference type="Proteomes" id="UP001180020"/>
    </source>
</evidence>
<reference evidence="2" key="1">
    <citation type="journal article" date="2023" name="Nat. Commun.">
        <title>Diploid and tetraploid genomes of Acorus and the evolution of monocots.</title>
        <authorList>
            <person name="Ma L."/>
            <person name="Liu K.W."/>
            <person name="Li Z."/>
            <person name="Hsiao Y.Y."/>
            <person name="Qi Y."/>
            <person name="Fu T."/>
            <person name="Tang G.D."/>
            <person name="Zhang D."/>
            <person name="Sun W.H."/>
            <person name="Liu D.K."/>
            <person name="Li Y."/>
            <person name="Chen G.Z."/>
            <person name="Liu X.D."/>
            <person name="Liao X.Y."/>
            <person name="Jiang Y.T."/>
            <person name="Yu X."/>
            <person name="Hao Y."/>
            <person name="Huang J."/>
            <person name="Zhao X.W."/>
            <person name="Ke S."/>
            <person name="Chen Y.Y."/>
            <person name="Wu W.L."/>
            <person name="Hsu J.L."/>
            <person name="Lin Y.F."/>
            <person name="Huang M.D."/>
            <person name="Li C.Y."/>
            <person name="Huang L."/>
            <person name="Wang Z.W."/>
            <person name="Zhao X."/>
            <person name="Zhong W.Y."/>
            <person name="Peng D.H."/>
            <person name="Ahmad S."/>
            <person name="Lan S."/>
            <person name="Zhang J.S."/>
            <person name="Tsai W.C."/>
            <person name="Van de Peer Y."/>
            <person name="Liu Z.J."/>
        </authorList>
    </citation>
    <scope>NUCLEOTIDE SEQUENCE</scope>
    <source>
        <strain evidence="2">CP</strain>
    </source>
</reference>
<accession>A0AAV9ETX2</accession>
<evidence type="ECO:0000259" key="1">
    <source>
        <dbReference type="Pfam" id="PF10354"/>
    </source>
</evidence>
<reference evidence="2" key="2">
    <citation type="submission" date="2023-06" db="EMBL/GenBank/DDBJ databases">
        <authorList>
            <person name="Ma L."/>
            <person name="Liu K.-W."/>
            <person name="Li Z."/>
            <person name="Hsiao Y.-Y."/>
            <person name="Qi Y."/>
            <person name="Fu T."/>
            <person name="Tang G."/>
            <person name="Zhang D."/>
            <person name="Sun W.-H."/>
            <person name="Liu D.-K."/>
            <person name="Li Y."/>
            <person name="Chen G.-Z."/>
            <person name="Liu X.-D."/>
            <person name="Liao X.-Y."/>
            <person name="Jiang Y.-T."/>
            <person name="Yu X."/>
            <person name="Hao Y."/>
            <person name="Huang J."/>
            <person name="Zhao X.-W."/>
            <person name="Ke S."/>
            <person name="Chen Y.-Y."/>
            <person name="Wu W.-L."/>
            <person name="Hsu J.-L."/>
            <person name="Lin Y.-F."/>
            <person name="Huang M.-D."/>
            <person name="Li C.-Y."/>
            <person name="Huang L."/>
            <person name="Wang Z.-W."/>
            <person name="Zhao X."/>
            <person name="Zhong W.-Y."/>
            <person name="Peng D.-H."/>
            <person name="Ahmad S."/>
            <person name="Lan S."/>
            <person name="Zhang J.-S."/>
            <person name="Tsai W.-C."/>
            <person name="Van De Peer Y."/>
            <person name="Liu Z.-J."/>
        </authorList>
    </citation>
    <scope>NUCLEOTIDE SEQUENCE</scope>
    <source>
        <strain evidence="2">CP</strain>
        <tissue evidence="2">Leaves</tissue>
    </source>
</reference>
<dbReference type="Pfam" id="PF10354">
    <property type="entry name" value="BMT5-like"/>
    <property type="match status" value="1"/>
</dbReference>
<name>A0AAV9ETX2_ACOCL</name>
<dbReference type="GO" id="GO:0070475">
    <property type="term" value="P:rRNA base methylation"/>
    <property type="evidence" value="ECO:0007669"/>
    <property type="project" value="InterPro"/>
</dbReference>
<dbReference type="PANTHER" id="PTHR11538:SF26">
    <property type="entry name" value="FERREDOXIN-FOLD ANTICODON-BINDING DOMAIN-CONTAINING PROTEIN 1"/>
    <property type="match status" value="1"/>
</dbReference>
<organism evidence="2 3">
    <name type="scientific">Acorus calamus</name>
    <name type="common">Sweet flag</name>
    <dbReference type="NCBI Taxonomy" id="4465"/>
    <lineage>
        <taxon>Eukaryota</taxon>
        <taxon>Viridiplantae</taxon>
        <taxon>Streptophyta</taxon>
        <taxon>Embryophyta</taxon>
        <taxon>Tracheophyta</taxon>
        <taxon>Spermatophyta</taxon>
        <taxon>Magnoliopsida</taxon>
        <taxon>Liliopsida</taxon>
        <taxon>Acoraceae</taxon>
        <taxon>Acorus</taxon>
    </lineage>
</organism>
<dbReference type="InterPro" id="IPR019446">
    <property type="entry name" value="BMT5-like"/>
</dbReference>
<dbReference type="PANTHER" id="PTHR11538">
    <property type="entry name" value="PHENYLALANYL-TRNA SYNTHETASE"/>
    <property type="match status" value="1"/>
</dbReference>
<dbReference type="GO" id="GO:0005737">
    <property type="term" value="C:cytoplasm"/>
    <property type="evidence" value="ECO:0007669"/>
    <property type="project" value="TreeGrafter"/>
</dbReference>
<feature type="domain" description="25S rRNA (uridine-N(3))-methyltransferase BMT5-like" evidence="1">
    <location>
        <begin position="2"/>
        <end position="94"/>
    </location>
</feature>
<dbReference type="GO" id="GO:0070042">
    <property type="term" value="F:rRNA (uridine-N3-)-methyltransferase activity"/>
    <property type="evidence" value="ECO:0007669"/>
    <property type="project" value="InterPro"/>
</dbReference>
<sequence>MRKFDRIVFNFPHAGFKWNEKEMRQIKLHRQLIRGFFNSASHMLRPDGEIHINHKKGIPYSKWNLKEFAEENSLVLIECIDFKTEDYPSYENKRGDGSNCDKHFFLGECGTFKFAIGHAHKKPKAMQSNQNFKWNEVVPHHREIPFITTEVFPLPCERPLIGRTELLPHFHARSLTERNEFVSHPLARPFFGSSDFVPHPFERSFIKRTEVAFPYPSAGSHSGKTEVVPFPWAGSFTEMAEIASHPHARPPIERAEIVPSLNYVLRMESILRSAYYHWETGIGRETLSLLDHFTDSSWAIFGRATDHDLYRHTEGSLRNAFTPYLGVNPRMNFHDYIQNVEERRRLSF</sequence>
<keyword evidence="3" id="KW-1185">Reference proteome</keyword>
<dbReference type="EMBL" id="JAUJYO010000005">
    <property type="protein sequence ID" value="KAK1316606.1"/>
    <property type="molecule type" value="Genomic_DNA"/>
</dbReference>
<protein>
    <recommendedName>
        <fullName evidence="1">25S rRNA (uridine-N(3))-methyltransferase BMT5-like domain-containing protein</fullName>
    </recommendedName>
</protein>
<dbReference type="Proteomes" id="UP001180020">
    <property type="component" value="Unassembled WGS sequence"/>
</dbReference>